<accession>A0A9N9Z247</accession>
<gene>
    <name evidence="5" type="ORF">CSOL1703_00013781</name>
</gene>
<dbReference type="EMBL" id="CABFOC020000031">
    <property type="protein sequence ID" value="CAH0047760.1"/>
    <property type="molecule type" value="Genomic_DNA"/>
</dbReference>
<organism evidence="5 6">
    <name type="scientific">Clonostachys solani</name>
    <dbReference type="NCBI Taxonomy" id="160281"/>
    <lineage>
        <taxon>Eukaryota</taxon>
        <taxon>Fungi</taxon>
        <taxon>Dikarya</taxon>
        <taxon>Ascomycota</taxon>
        <taxon>Pezizomycotina</taxon>
        <taxon>Sordariomycetes</taxon>
        <taxon>Hypocreomycetidae</taxon>
        <taxon>Hypocreales</taxon>
        <taxon>Bionectriaceae</taxon>
        <taxon>Clonostachys</taxon>
    </lineage>
</organism>
<evidence type="ECO:0000256" key="1">
    <source>
        <dbReference type="ARBA" id="ARBA00005964"/>
    </source>
</evidence>
<dbReference type="GO" id="GO:0016787">
    <property type="term" value="F:hydrolase activity"/>
    <property type="evidence" value="ECO:0007669"/>
    <property type="project" value="UniProtKB-KW"/>
</dbReference>
<keyword evidence="6" id="KW-1185">Reference proteome</keyword>
<evidence type="ECO:0000256" key="3">
    <source>
        <dbReference type="RuleBase" id="RU361235"/>
    </source>
</evidence>
<protein>
    <recommendedName>
        <fullName evidence="3">Carboxylic ester hydrolase</fullName>
        <ecNumber evidence="3">3.1.1.-</ecNumber>
    </recommendedName>
</protein>
<feature type="domain" description="Carboxylesterase type B" evidence="4">
    <location>
        <begin position="43"/>
        <end position="518"/>
    </location>
</feature>
<reference evidence="6" key="1">
    <citation type="submission" date="2019-06" db="EMBL/GenBank/DDBJ databases">
        <authorList>
            <person name="Broberg M."/>
        </authorList>
    </citation>
    <scope>NUCLEOTIDE SEQUENCE [LARGE SCALE GENOMIC DNA]</scope>
</reference>
<evidence type="ECO:0000256" key="2">
    <source>
        <dbReference type="ARBA" id="ARBA00022801"/>
    </source>
</evidence>
<reference evidence="5 6" key="2">
    <citation type="submission" date="2021-10" db="EMBL/GenBank/DDBJ databases">
        <authorList>
            <person name="Piombo E."/>
        </authorList>
    </citation>
    <scope>NUCLEOTIDE SEQUENCE [LARGE SCALE GENOMIC DNA]</scope>
</reference>
<proteinExistence type="inferred from homology"/>
<evidence type="ECO:0000313" key="6">
    <source>
        <dbReference type="Proteomes" id="UP000775872"/>
    </source>
</evidence>
<evidence type="ECO:0000313" key="5">
    <source>
        <dbReference type="EMBL" id="CAH0047760.1"/>
    </source>
</evidence>
<dbReference type="PROSITE" id="PS00122">
    <property type="entry name" value="CARBOXYLESTERASE_B_1"/>
    <property type="match status" value="1"/>
</dbReference>
<dbReference type="InterPro" id="IPR002018">
    <property type="entry name" value="CarbesteraseB"/>
</dbReference>
<dbReference type="PANTHER" id="PTHR11559">
    <property type="entry name" value="CARBOXYLESTERASE"/>
    <property type="match status" value="1"/>
</dbReference>
<dbReference type="OrthoDB" id="408631at2759"/>
<comment type="similarity">
    <text evidence="1 3">Belongs to the type-B carboxylesterase/lipase family.</text>
</comment>
<dbReference type="Gene3D" id="3.40.50.1820">
    <property type="entry name" value="alpha/beta hydrolase"/>
    <property type="match status" value="1"/>
</dbReference>
<dbReference type="InterPro" id="IPR029058">
    <property type="entry name" value="AB_hydrolase_fold"/>
</dbReference>
<sequence>MHLNSLIPISMLLASVSYASPTRTPKLPVVDLGYERHAAMSYNSSTGVYQFSNIRYAQTPVGDLRFRAPQPPLTNRHEIQNGSQPRTCPQGVPDWQAKAYGPIGAFTSGGKPFTLEAWEQAIRNSSVPPIDFNKGTTEDCLVLDVHVPKKIFKSKCGAPVLVWIHGGGYAFGSKNGYPNPGFVPSGLLEHAKEFSDRGMIFVGLNYRLGALGFLSGQEVQKDGDQNAGLLDQRLALQWVQDNIHLFGGSRDKVTVMGESAGGGSVLLHMTGPPNSTNIKAPFAQAIIQSPALVSNLEVPESGYAGFLSKLNVSSLADARKLSSEAIIRGNAAHLASAPDTTSIHGPVVDSKTAPDTLYRSFKNGAFDKSVRLLTAHNSFEGGFFFDPTVKTEEQLDSWIQKSLPGFTKNDREHLAKDLYPFNASLGDVAQGSRQRAIWGDALIDCTFLTAHEAFGGNSYAYLFDVSPGIHIQDLKYTFNDPTSPAPRPIAQDILQRAIASFTIKGEPVTKSNGTYEAFPTWGSGKSLVRINGDGFSVGTNVVNETRCAWWQSGYELAQ</sequence>
<dbReference type="EC" id="3.1.1.-" evidence="3"/>
<feature type="chain" id="PRO_5040529245" description="Carboxylic ester hydrolase" evidence="3">
    <location>
        <begin position="20"/>
        <end position="558"/>
    </location>
</feature>
<comment type="caution">
    <text evidence="5">The sequence shown here is derived from an EMBL/GenBank/DDBJ whole genome shotgun (WGS) entry which is preliminary data.</text>
</comment>
<name>A0A9N9Z247_9HYPO</name>
<keyword evidence="2 3" id="KW-0378">Hydrolase</keyword>
<evidence type="ECO:0000259" key="4">
    <source>
        <dbReference type="Pfam" id="PF00135"/>
    </source>
</evidence>
<dbReference type="InterPro" id="IPR019826">
    <property type="entry name" value="Carboxylesterase_B_AS"/>
</dbReference>
<feature type="signal peptide" evidence="3">
    <location>
        <begin position="1"/>
        <end position="19"/>
    </location>
</feature>
<dbReference type="Pfam" id="PF00135">
    <property type="entry name" value="COesterase"/>
    <property type="match status" value="1"/>
</dbReference>
<dbReference type="SUPFAM" id="SSF53474">
    <property type="entry name" value="alpha/beta-Hydrolases"/>
    <property type="match status" value="1"/>
</dbReference>
<dbReference type="AlphaFoldDB" id="A0A9N9Z247"/>
<dbReference type="InterPro" id="IPR050309">
    <property type="entry name" value="Type-B_Carboxylest/Lipase"/>
</dbReference>
<dbReference type="Proteomes" id="UP000775872">
    <property type="component" value="Unassembled WGS sequence"/>
</dbReference>
<keyword evidence="3" id="KW-0732">Signal</keyword>